<dbReference type="InterPro" id="IPR049163">
    <property type="entry name" value="Pif1-like_2B_dom"/>
</dbReference>
<gene>
    <name evidence="2" type="ORF">GMARGA_LOCUS14691</name>
</gene>
<evidence type="ECO:0000313" key="3">
    <source>
        <dbReference type="Proteomes" id="UP000789901"/>
    </source>
</evidence>
<dbReference type="PANTHER" id="PTHR10492">
    <property type="match status" value="1"/>
</dbReference>
<evidence type="ECO:0000259" key="1">
    <source>
        <dbReference type="Pfam" id="PF21530"/>
    </source>
</evidence>
<organism evidence="2 3">
    <name type="scientific">Gigaspora margarita</name>
    <dbReference type="NCBI Taxonomy" id="4874"/>
    <lineage>
        <taxon>Eukaryota</taxon>
        <taxon>Fungi</taxon>
        <taxon>Fungi incertae sedis</taxon>
        <taxon>Mucoromycota</taxon>
        <taxon>Glomeromycotina</taxon>
        <taxon>Glomeromycetes</taxon>
        <taxon>Diversisporales</taxon>
        <taxon>Gigasporaceae</taxon>
        <taxon>Gigaspora</taxon>
    </lineage>
</organism>
<reference evidence="2 3" key="1">
    <citation type="submission" date="2021-06" db="EMBL/GenBank/DDBJ databases">
        <authorList>
            <person name="Kallberg Y."/>
            <person name="Tangrot J."/>
            <person name="Rosling A."/>
        </authorList>
    </citation>
    <scope>NUCLEOTIDE SEQUENCE [LARGE SCALE GENOMIC DNA]</scope>
    <source>
        <strain evidence="2 3">120-4 pot B 10/14</strain>
    </source>
</reference>
<evidence type="ECO:0000313" key="2">
    <source>
        <dbReference type="EMBL" id="CAG8734241.1"/>
    </source>
</evidence>
<dbReference type="PANTHER" id="PTHR10492:SF57">
    <property type="entry name" value="ATP-DEPENDENT DNA HELICASE"/>
    <property type="match status" value="1"/>
</dbReference>
<dbReference type="Pfam" id="PF21530">
    <property type="entry name" value="Pif1_2B_dom"/>
    <property type="match status" value="1"/>
</dbReference>
<dbReference type="EMBL" id="CAJVQB010009841">
    <property type="protein sequence ID" value="CAG8734241.1"/>
    <property type="molecule type" value="Genomic_DNA"/>
</dbReference>
<dbReference type="SUPFAM" id="SSF52540">
    <property type="entry name" value="P-loop containing nucleoside triphosphate hydrolases"/>
    <property type="match status" value="1"/>
</dbReference>
<name>A0ABN7V5M3_GIGMA</name>
<keyword evidence="3" id="KW-1185">Reference proteome</keyword>
<proteinExistence type="predicted"/>
<dbReference type="InterPro" id="IPR027417">
    <property type="entry name" value="P-loop_NTPase"/>
</dbReference>
<protein>
    <submittedName>
        <fullName evidence="2">36564_t:CDS:1</fullName>
    </submittedName>
</protein>
<comment type="caution">
    <text evidence="2">The sequence shown here is derived from an EMBL/GenBank/DDBJ whole genome shotgun (WGS) entry which is preliminary data.</text>
</comment>
<feature type="domain" description="DNA helicase Pif1-like 2B" evidence="1">
    <location>
        <begin position="70"/>
        <end position="112"/>
    </location>
</feature>
<dbReference type="Proteomes" id="UP000789901">
    <property type="component" value="Unassembled WGS sequence"/>
</dbReference>
<accession>A0ABN7V5M3</accession>
<sequence>MKQRISEYLLRIGNGTEPTIGNNLIWLPDKIVITAQNEQDYIIERFPGEQYTYFSINSVSKDTLNLYSIEFLNTLTLQELPPHILALKINIPIMLLRNLDPVNGLCNRTRLIYHGLQMHTIDAEIVTGSHQGKHVFIPRIPLLASEDSGLPFMLERKQFPICLAFALTINKSQAMSRVHEMHNIKVEVENGRIQGKDGVYTQNVVFKEALNY</sequence>